<feature type="non-terminal residue" evidence="1">
    <location>
        <position position="59"/>
    </location>
</feature>
<organism evidence="1 2">
    <name type="scientific">Potamilus streckersoni</name>
    <dbReference type="NCBI Taxonomy" id="2493646"/>
    <lineage>
        <taxon>Eukaryota</taxon>
        <taxon>Metazoa</taxon>
        <taxon>Spiralia</taxon>
        <taxon>Lophotrochozoa</taxon>
        <taxon>Mollusca</taxon>
        <taxon>Bivalvia</taxon>
        <taxon>Autobranchia</taxon>
        <taxon>Heteroconchia</taxon>
        <taxon>Palaeoheterodonta</taxon>
        <taxon>Unionida</taxon>
        <taxon>Unionoidea</taxon>
        <taxon>Unionidae</taxon>
        <taxon>Ambleminae</taxon>
        <taxon>Lampsilini</taxon>
        <taxon>Potamilus</taxon>
    </lineage>
</organism>
<proteinExistence type="predicted"/>
<reference evidence="1" key="1">
    <citation type="journal article" date="2021" name="Genome Biol. Evol.">
        <title>A High-Quality Reference Genome for a Parasitic Bivalve with Doubly Uniparental Inheritance (Bivalvia: Unionida).</title>
        <authorList>
            <person name="Smith C.H."/>
        </authorList>
    </citation>
    <scope>NUCLEOTIDE SEQUENCE</scope>
    <source>
        <strain evidence="1">CHS0354</strain>
    </source>
</reference>
<sequence>MTLQNTQRHNIRDMEIWKTILFCSKGFYNFQKNVLAKVVQTCAKDKLHTNKTIACPNVG</sequence>
<evidence type="ECO:0000313" key="2">
    <source>
        <dbReference type="Proteomes" id="UP001195483"/>
    </source>
</evidence>
<name>A0AAE0T0J5_9BIVA</name>
<evidence type="ECO:0000313" key="1">
    <source>
        <dbReference type="EMBL" id="KAK3601567.1"/>
    </source>
</evidence>
<dbReference type="AlphaFoldDB" id="A0AAE0T0J5"/>
<gene>
    <name evidence="1" type="ORF">CHS0354_027809</name>
</gene>
<dbReference type="EMBL" id="JAEAOA010001685">
    <property type="protein sequence ID" value="KAK3601567.1"/>
    <property type="molecule type" value="Genomic_DNA"/>
</dbReference>
<keyword evidence="2" id="KW-1185">Reference proteome</keyword>
<reference evidence="1" key="3">
    <citation type="submission" date="2023-05" db="EMBL/GenBank/DDBJ databases">
        <authorList>
            <person name="Smith C.H."/>
        </authorList>
    </citation>
    <scope>NUCLEOTIDE SEQUENCE</scope>
    <source>
        <strain evidence="1">CHS0354</strain>
        <tissue evidence="1">Mantle</tissue>
    </source>
</reference>
<dbReference type="Proteomes" id="UP001195483">
    <property type="component" value="Unassembled WGS sequence"/>
</dbReference>
<accession>A0AAE0T0J5</accession>
<protein>
    <submittedName>
        <fullName evidence="1">Uncharacterized protein</fullName>
    </submittedName>
</protein>
<reference evidence="1" key="2">
    <citation type="journal article" date="2021" name="Genome Biol. Evol.">
        <title>Developing a high-quality reference genome for a parasitic bivalve with doubly uniparental inheritance (Bivalvia: Unionida).</title>
        <authorList>
            <person name="Smith C.H."/>
        </authorList>
    </citation>
    <scope>NUCLEOTIDE SEQUENCE</scope>
    <source>
        <strain evidence="1">CHS0354</strain>
        <tissue evidence="1">Mantle</tissue>
    </source>
</reference>
<comment type="caution">
    <text evidence="1">The sequence shown here is derived from an EMBL/GenBank/DDBJ whole genome shotgun (WGS) entry which is preliminary data.</text>
</comment>